<reference evidence="1" key="1">
    <citation type="submission" date="2021-08" db="EMBL/GenBank/DDBJ databases">
        <title>The first chromosome-level gecko genome reveals the dynamic sex chromosomes of Neotropical dwarf geckos (Sphaerodactylidae: Sphaerodactylus).</title>
        <authorList>
            <person name="Pinto B.J."/>
            <person name="Keating S.E."/>
            <person name="Gamble T."/>
        </authorList>
    </citation>
    <scope>NUCLEOTIDE SEQUENCE</scope>
    <source>
        <strain evidence="1">TG3544</strain>
    </source>
</reference>
<organism evidence="1 2">
    <name type="scientific">Sphaerodactylus townsendi</name>
    <dbReference type="NCBI Taxonomy" id="933632"/>
    <lineage>
        <taxon>Eukaryota</taxon>
        <taxon>Metazoa</taxon>
        <taxon>Chordata</taxon>
        <taxon>Craniata</taxon>
        <taxon>Vertebrata</taxon>
        <taxon>Euteleostomi</taxon>
        <taxon>Lepidosauria</taxon>
        <taxon>Squamata</taxon>
        <taxon>Bifurcata</taxon>
        <taxon>Gekkota</taxon>
        <taxon>Sphaerodactylidae</taxon>
        <taxon>Sphaerodactylus</taxon>
    </lineage>
</organism>
<comment type="caution">
    <text evidence="1">The sequence shown here is derived from an EMBL/GenBank/DDBJ whole genome shotgun (WGS) entry which is preliminary data.</text>
</comment>
<evidence type="ECO:0000313" key="1">
    <source>
        <dbReference type="EMBL" id="KAH8014349.1"/>
    </source>
</evidence>
<gene>
    <name evidence="1" type="ORF">K3G42_028537</name>
</gene>
<dbReference type="Proteomes" id="UP000827872">
    <property type="component" value="Linkage Group LG02"/>
</dbReference>
<dbReference type="EMBL" id="CM037615">
    <property type="protein sequence ID" value="KAH8014349.1"/>
    <property type="molecule type" value="Genomic_DNA"/>
</dbReference>
<accession>A0ACB8G486</accession>
<keyword evidence="2" id="KW-1185">Reference proteome</keyword>
<name>A0ACB8G486_9SAUR</name>
<sequence length="106" mass="11476">MGLPYRLSSMSSLLLGNEGLSPCIASTGSPSFLQHFTNQLCSEVLRNNTAKSEQLLCGWVNSYVLVNMAVVFPVPTAAPFSLAIEGDAFNCSFLLAKECYYSDITL</sequence>
<proteinExistence type="predicted"/>
<protein>
    <submittedName>
        <fullName evidence="1">Uncharacterized protein</fullName>
    </submittedName>
</protein>
<evidence type="ECO:0000313" key="2">
    <source>
        <dbReference type="Proteomes" id="UP000827872"/>
    </source>
</evidence>